<evidence type="ECO:0000313" key="1">
    <source>
        <dbReference type="EMBL" id="MDR6412324.1"/>
    </source>
</evidence>
<reference evidence="1 2" key="1">
    <citation type="submission" date="2023-07" db="EMBL/GenBank/DDBJ databases">
        <title>Sorghum-associated microbial communities from plants grown in Nebraska, USA.</title>
        <authorList>
            <person name="Schachtman D."/>
        </authorList>
    </citation>
    <scope>NUCLEOTIDE SEQUENCE [LARGE SCALE GENOMIC DNA]</scope>
    <source>
        <strain evidence="1 2">DS1316</strain>
    </source>
</reference>
<name>A0ABU1M0A6_9BURK</name>
<gene>
    <name evidence="1" type="ORF">J2804_005759</name>
</gene>
<sequence length="147" mass="16631">MRQVVAVRTMVAVDNLSGDFARALLAATRSSQRSDDARGRQSHPDCVDQLARIERGLLQMQREAAELRLHHGDNLVHLVLAASVVRDWMTNEVVTTWLHSQYPEAAAVLERLAKAADFAIEPGRPMKLPYSPARSALEFRRRQVHRR</sequence>
<protein>
    <recommendedName>
        <fullName evidence="3">RepB plasmid partition domain-containing protein</fullName>
    </recommendedName>
</protein>
<keyword evidence="2" id="KW-1185">Reference proteome</keyword>
<dbReference type="Proteomes" id="UP001264340">
    <property type="component" value="Unassembled WGS sequence"/>
</dbReference>
<accession>A0ABU1M0A6</accession>
<organism evidence="1 2">
    <name type="scientific">Paraburkholderia terricola</name>
    <dbReference type="NCBI Taxonomy" id="169427"/>
    <lineage>
        <taxon>Bacteria</taxon>
        <taxon>Pseudomonadati</taxon>
        <taxon>Pseudomonadota</taxon>
        <taxon>Betaproteobacteria</taxon>
        <taxon>Burkholderiales</taxon>
        <taxon>Burkholderiaceae</taxon>
        <taxon>Paraburkholderia</taxon>
    </lineage>
</organism>
<comment type="caution">
    <text evidence="1">The sequence shown here is derived from an EMBL/GenBank/DDBJ whole genome shotgun (WGS) entry which is preliminary data.</text>
</comment>
<evidence type="ECO:0000313" key="2">
    <source>
        <dbReference type="Proteomes" id="UP001264340"/>
    </source>
</evidence>
<proteinExistence type="predicted"/>
<evidence type="ECO:0008006" key="3">
    <source>
        <dbReference type="Google" id="ProtNLM"/>
    </source>
</evidence>
<dbReference type="EMBL" id="JAVDRP010000017">
    <property type="protein sequence ID" value="MDR6412324.1"/>
    <property type="molecule type" value="Genomic_DNA"/>
</dbReference>